<keyword evidence="1" id="KW-0472">Membrane</keyword>
<protein>
    <submittedName>
        <fullName evidence="2">Type II secretion system protein</fullName>
    </submittedName>
</protein>
<evidence type="ECO:0000313" key="3">
    <source>
        <dbReference type="Proteomes" id="UP000288812"/>
    </source>
</evidence>
<comment type="caution">
    <text evidence="2">The sequence shown here is derived from an EMBL/GenBank/DDBJ whole genome shotgun (WGS) entry which is preliminary data.</text>
</comment>
<dbReference type="EMBL" id="RLIH01000005">
    <property type="protein sequence ID" value="RVU54963.1"/>
    <property type="molecule type" value="Genomic_DNA"/>
</dbReference>
<dbReference type="Proteomes" id="UP000288812">
    <property type="component" value="Unassembled WGS sequence"/>
</dbReference>
<evidence type="ECO:0000256" key="1">
    <source>
        <dbReference type="SAM" id="Phobius"/>
    </source>
</evidence>
<dbReference type="SUPFAM" id="SSF54523">
    <property type="entry name" value="Pili subunits"/>
    <property type="match status" value="1"/>
</dbReference>
<organism evidence="2 3">
    <name type="scientific">Anaerosphaera multitolerans</name>
    <dbReference type="NCBI Taxonomy" id="2487351"/>
    <lineage>
        <taxon>Bacteria</taxon>
        <taxon>Bacillati</taxon>
        <taxon>Bacillota</taxon>
        <taxon>Tissierellia</taxon>
        <taxon>Tissierellales</taxon>
        <taxon>Peptoniphilaceae</taxon>
        <taxon>Anaerosphaera</taxon>
    </lineage>
</organism>
<reference evidence="2 3" key="1">
    <citation type="submission" date="2018-11" db="EMBL/GenBank/DDBJ databases">
        <title>Genome sequencing and assembly of Anaerosphaera sp. nov., GS7-6-2.</title>
        <authorList>
            <person name="Rettenmaier R."/>
            <person name="Liebl W."/>
            <person name="Zverlov V."/>
        </authorList>
    </citation>
    <scope>NUCLEOTIDE SEQUENCE [LARGE SCALE GENOMIC DNA]</scope>
    <source>
        <strain evidence="2 3">GS7-6-2</strain>
    </source>
</reference>
<keyword evidence="1" id="KW-0812">Transmembrane</keyword>
<dbReference type="InterPro" id="IPR012902">
    <property type="entry name" value="N_methyl_site"/>
</dbReference>
<proteinExistence type="predicted"/>
<dbReference type="AlphaFoldDB" id="A0A437S7D7"/>
<dbReference type="OrthoDB" id="1808878at2"/>
<dbReference type="RefSeq" id="WP_127724345.1">
    <property type="nucleotide sequence ID" value="NZ_RLIH01000005.1"/>
</dbReference>
<accession>A0A437S7D7</accession>
<gene>
    <name evidence="2" type="ORF">EF514_05095</name>
</gene>
<dbReference type="Gene3D" id="3.30.700.10">
    <property type="entry name" value="Glycoprotein, Type 4 Pilin"/>
    <property type="match status" value="1"/>
</dbReference>
<dbReference type="Pfam" id="PF07963">
    <property type="entry name" value="N_methyl"/>
    <property type="match status" value="1"/>
</dbReference>
<keyword evidence="3" id="KW-1185">Reference proteome</keyword>
<evidence type="ECO:0000313" key="2">
    <source>
        <dbReference type="EMBL" id="RVU54963.1"/>
    </source>
</evidence>
<dbReference type="NCBIfam" id="TIGR02532">
    <property type="entry name" value="IV_pilin_GFxxxE"/>
    <property type="match status" value="1"/>
</dbReference>
<dbReference type="InterPro" id="IPR045584">
    <property type="entry name" value="Pilin-like"/>
</dbReference>
<feature type="transmembrane region" description="Helical" evidence="1">
    <location>
        <begin position="7"/>
        <end position="25"/>
    </location>
</feature>
<keyword evidence="1" id="KW-1133">Transmembrane helix</keyword>
<sequence>MKKGFTLIEIIFTVMLLSILASYLLPSINGVLQNQNNLKVKQEMYLEARNQMENITSEIYSGNLYIDSYVQEKFYSKVESKEIGENLREITLHIKEKDGKGEVILKKILSTEGFYVN</sequence>
<name>A0A437S7D7_9FIRM</name>